<dbReference type="PANTHER" id="PTHR33447:SF2">
    <property type="entry name" value="GLUTATHIONE GAMMA-GLUTAMYLCYSTEINYLTRANSFERASE"/>
    <property type="match status" value="1"/>
</dbReference>
<evidence type="ECO:0000256" key="1">
    <source>
        <dbReference type="ARBA" id="ARBA00012468"/>
    </source>
</evidence>
<evidence type="ECO:0000256" key="3">
    <source>
        <dbReference type="ARBA" id="ARBA00022679"/>
    </source>
</evidence>
<dbReference type="EMBL" id="VJMJ01000003">
    <property type="protein sequence ID" value="KAF0745007.1"/>
    <property type="molecule type" value="Genomic_DNA"/>
</dbReference>
<dbReference type="GO" id="GO:0010273">
    <property type="term" value="P:detoxification of copper ion"/>
    <property type="evidence" value="ECO:0007669"/>
    <property type="project" value="TreeGrafter"/>
</dbReference>
<dbReference type="Pfam" id="PF05023">
    <property type="entry name" value="Phytochelatin"/>
    <property type="match status" value="1"/>
</dbReference>
<dbReference type="PROSITE" id="PS51443">
    <property type="entry name" value="PCS"/>
    <property type="match status" value="1"/>
</dbReference>
<proteinExistence type="predicted"/>
<evidence type="ECO:0000256" key="4">
    <source>
        <dbReference type="ARBA" id="ARBA00022723"/>
    </source>
</evidence>
<evidence type="ECO:0000259" key="5">
    <source>
        <dbReference type="PROSITE" id="PS51443"/>
    </source>
</evidence>
<organism evidence="6 7">
    <name type="scientific">Aphanomyces euteiches</name>
    <dbReference type="NCBI Taxonomy" id="100861"/>
    <lineage>
        <taxon>Eukaryota</taxon>
        <taxon>Sar</taxon>
        <taxon>Stramenopiles</taxon>
        <taxon>Oomycota</taxon>
        <taxon>Saprolegniomycetes</taxon>
        <taxon>Saprolegniales</taxon>
        <taxon>Verrucalvaceae</taxon>
        <taxon>Aphanomyces</taxon>
    </lineage>
</organism>
<feature type="domain" description="Peptidase C83" evidence="5">
    <location>
        <begin position="1"/>
        <end position="186"/>
    </location>
</feature>
<dbReference type="GO" id="GO:0046872">
    <property type="term" value="F:metal ion binding"/>
    <property type="evidence" value="ECO:0007669"/>
    <property type="project" value="UniProtKB-KW"/>
</dbReference>
<dbReference type="SUPFAM" id="SSF54001">
    <property type="entry name" value="Cysteine proteinases"/>
    <property type="match status" value="1"/>
</dbReference>
<dbReference type="GO" id="GO:0016756">
    <property type="term" value="F:glutathione gamma-glutamylcysteinyltransferase activity"/>
    <property type="evidence" value="ECO:0007669"/>
    <property type="project" value="UniProtKB-EC"/>
</dbReference>
<protein>
    <recommendedName>
        <fullName evidence="1">glutathione gamma-glutamylcysteinyltransferase</fullName>
        <ecNumber evidence="1">2.3.2.15</ecNumber>
    </recommendedName>
</protein>
<accession>A0A6G0XWZ1</accession>
<keyword evidence="4" id="KW-0479">Metal-binding</keyword>
<dbReference type="Gene3D" id="3.90.70.30">
    <property type="entry name" value="Phytochelatin synthase, N-terminal domain"/>
    <property type="match status" value="1"/>
</dbReference>
<dbReference type="GO" id="GO:0098849">
    <property type="term" value="P:cellular detoxification of cadmium ion"/>
    <property type="evidence" value="ECO:0007669"/>
    <property type="project" value="TreeGrafter"/>
</dbReference>
<dbReference type="AlphaFoldDB" id="A0A6G0XWZ1"/>
<name>A0A6G0XWZ1_9STRA</name>
<gene>
    <name evidence="6" type="ORF">Ae201684_000588</name>
</gene>
<evidence type="ECO:0000313" key="7">
    <source>
        <dbReference type="Proteomes" id="UP000481153"/>
    </source>
</evidence>
<keyword evidence="3" id="KW-0808">Transferase</keyword>
<dbReference type="Proteomes" id="UP000481153">
    <property type="component" value="Unassembled WGS sequence"/>
</dbReference>
<dbReference type="FunFam" id="3.90.70.30:FF:000001">
    <property type="entry name" value="Glutathione gamma-glutamylcysteinyltransferase 1"/>
    <property type="match status" value="1"/>
</dbReference>
<dbReference type="EC" id="2.3.2.15" evidence="1"/>
<dbReference type="VEuPathDB" id="FungiDB:AeMF1_014750"/>
<dbReference type="InterPro" id="IPR038765">
    <property type="entry name" value="Papain-like_cys_pep_sf"/>
</dbReference>
<keyword evidence="7" id="KW-1185">Reference proteome</keyword>
<dbReference type="PANTHER" id="PTHR33447">
    <property type="entry name" value="GLUTATHIONE GAMMA-GLUTAMYLCYSTEINYLTRANSFERASE"/>
    <property type="match status" value="1"/>
</dbReference>
<dbReference type="InterPro" id="IPR007719">
    <property type="entry name" value="PCS_N"/>
</dbReference>
<evidence type="ECO:0000313" key="6">
    <source>
        <dbReference type="EMBL" id="KAF0745007.1"/>
    </source>
</evidence>
<dbReference type="GO" id="GO:0046938">
    <property type="term" value="P:phytochelatin biosynthetic process"/>
    <property type="evidence" value="ECO:0007669"/>
    <property type="project" value="InterPro"/>
</dbReference>
<reference evidence="6 7" key="1">
    <citation type="submission" date="2019-07" db="EMBL/GenBank/DDBJ databases">
        <title>Genomics analysis of Aphanomyces spp. identifies a new class of oomycete effector associated with host adaptation.</title>
        <authorList>
            <person name="Gaulin E."/>
        </authorList>
    </citation>
    <scope>NUCLEOTIDE SEQUENCE [LARGE SCALE GENOMIC DNA]</scope>
    <source>
        <strain evidence="6 7">ATCC 201684</strain>
    </source>
</reference>
<sequence>MAIYFPLAEQFTTQTEPSFCGLTTLVMCLNALRVDPGRPWKSAWRWYSEEMLDCCTSVAAVKEKGLSFNEFVALARCQGLAALETRATTEISLEAFRAAVCASCATSAEVLVVNYSRKTLDQTGDGHFSPIGGYHAESDLVLVMDVARFKYPPHWVSLPLLYRAMQQIDASSGLPRGFISLRIDTSADDAIAAASLSNIVISTTSSRATIR</sequence>
<keyword evidence="2" id="KW-0104">Cadmium</keyword>
<evidence type="ECO:0000256" key="2">
    <source>
        <dbReference type="ARBA" id="ARBA00022539"/>
    </source>
</evidence>
<dbReference type="InterPro" id="IPR038156">
    <property type="entry name" value="PCS_N_sf"/>
</dbReference>
<comment type="caution">
    <text evidence="6">The sequence shown here is derived from an EMBL/GenBank/DDBJ whole genome shotgun (WGS) entry which is preliminary data.</text>
</comment>
<dbReference type="InterPro" id="IPR040409">
    <property type="entry name" value="PCS-like"/>
</dbReference>